<organism evidence="2 3">
    <name type="scientific">Malus domestica</name>
    <name type="common">Apple</name>
    <name type="synonym">Pyrus malus</name>
    <dbReference type="NCBI Taxonomy" id="3750"/>
    <lineage>
        <taxon>Eukaryota</taxon>
        <taxon>Viridiplantae</taxon>
        <taxon>Streptophyta</taxon>
        <taxon>Embryophyta</taxon>
        <taxon>Tracheophyta</taxon>
        <taxon>Spermatophyta</taxon>
        <taxon>Magnoliopsida</taxon>
        <taxon>eudicotyledons</taxon>
        <taxon>Gunneridae</taxon>
        <taxon>Pentapetalae</taxon>
        <taxon>rosids</taxon>
        <taxon>fabids</taxon>
        <taxon>Rosales</taxon>
        <taxon>Rosaceae</taxon>
        <taxon>Amygdaloideae</taxon>
        <taxon>Maleae</taxon>
        <taxon>Malus</taxon>
    </lineage>
</organism>
<evidence type="ECO:0000313" key="3">
    <source>
        <dbReference type="Proteomes" id="UP000290289"/>
    </source>
</evidence>
<dbReference type="AlphaFoldDB" id="A0A498IT83"/>
<evidence type="ECO:0000313" key="2">
    <source>
        <dbReference type="EMBL" id="RXH84523.1"/>
    </source>
</evidence>
<comment type="caution">
    <text evidence="2">The sequence shown here is derived from an EMBL/GenBank/DDBJ whole genome shotgun (WGS) entry which is preliminary data.</text>
</comment>
<protein>
    <recommendedName>
        <fullName evidence="1">ADF-H domain-containing protein</fullName>
    </recommendedName>
</protein>
<dbReference type="Pfam" id="PF00241">
    <property type="entry name" value="Cofilin_ADF"/>
    <property type="match status" value="1"/>
</dbReference>
<dbReference type="InterPro" id="IPR002108">
    <property type="entry name" value="ADF-H"/>
</dbReference>
<evidence type="ECO:0000259" key="1">
    <source>
        <dbReference type="PROSITE" id="PS51263"/>
    </source>
</evidence>
<accession>A0A498IT83</accession>
<dbReference type="InterPro" id="IPR029006">
    <property type="entry name" value="ADF-H/Gelsolin-like_dom_sf"/>
</dbReference>
<dbReference type="Proteomes" id="UP000290289">
    <property type="component" value="Chromosome 11"/>
</dbReference>
<name>A0A498IT83_MALDO</name>
<dbReference type="SUPFAM" id="SSF55753">
    <property type="entry name" value="Actin depolymerizing proteins"/>
    <property type="match status" value="1"/>
</dbReference>
<gene>
    <name evidence="2" type="ORF">DVH24_032807</name>
</gene>
<sequence>MIYASYKNMLKGELDGVQVELQVTDRAEIALDVIKRHLLIEAELYKHGRKAISNAKQFITS</sequence>
<reference evidence="2 3" key="1">
    <citation type="submission" date="2018-10" db="EMBL/GenBank/DDBJ databases">
        <title>A high-quality apple genome assembly.</title>
        <authorList>
            <person name="Hu J."/>
        </authorList>
    </citation>
    <scope>NUCLEOTIDE SEQUENCE [LARGE SCALE GENOMIC DNA]</scope>
    <source>
        <strain evidence="3">cv. HFTH1</strain>
        <tissue evidence="2">Young leaf</tissue>
    </source>
</reference>
<proteinExistence type="predicted"/>
<dbReference type="EMBL" id="RDQH01000337">
    <property type="protein sequence ID" value="RXH84523.1"/>
    <property type="molecule type" value="Genomic_DNA"/>
</dbReference>
<keyword evidence="3" id="KW-1185">Reference proteome</keyword>
<dbReference type="PROSITE" id="PS51263">
    <property type="entry name" value="ADF_H"/>
    <property type="match status" value="1"/>
</dbReference>
<dbReference type="Gene3D" id="3.40.20.10">
    <property type="entry name" value="Severin"/>
    <property type="match status" value="1"/>
</dbReference>
<feature type="domain" description="ADF-H" evidence="1">
    <location>
        <begin position="1"/>
        <end position="39"/>
    </location>
</feature>
<dbReference type="STRING" id="3750.A0A498IT83"/>
<dbReference type="GO" id="GO:0003779">
    <property type="term" value="F:actin binding"/>
    <property type="evidence" value="ECO:0007669"/>
    <property type="project" value="InterPro"/>
</dbReference>